<accession>A0A1W1CU27</accession>
<dbReference type="EMBL" id="FPHL01000058">
    <property type="protein sequence ID" value="SFV69304.1"/>
    <property type="molecule type" value="Genomic_DNA"/>
</dbReference>
<sequence>MLHVTLDKENAIAMLEPDGALSKEDFDHAVKVIDPFIEAEGKLNGIIIYTKSFPGWKDFAALSRHFTFIKNHHEIVN</sequence>
<organism evidence="1">
    <name type="scientific">hydrothermal vent metagenome</name>
    <dbReference type="NCBI Taxonomy" id="652676"/>
    <lineage>
        <taxon>unclassified sequences</taxon>
        <taxon>metagenomes</taxon>
        <taxon>ecological metagenomes</taxon>
    </lineage>
</organism>
<dbReference type="InterPro" id="IPR038396">
    <property type="entry name" value="SpoIIAA-like_sf"/>
</dbReference>
<evidence type="ECO:0000313" key="1">
    <source>
        <dbReference type="EMBL" id="SFV69304.1"/>
    </source>
</evidence>
<dbReference type="SUPFAM" id="SSF52091">
    <property type="entry name" value="SpoIIaa-like"/>
    <property type="match status" value="1"/>
</dbReference>
<dbReference type="Gene3D" id="3.40.50.10600">
    <property type="entry name" value="SpoIIaa-like domains"/>
    <property type="match status" value="1"/>
</dbReference>
<proteinExistence type="predicted"/>
<reference evidence="1" key="1">
    <citation type="submission" date="2016-10" db="EMBL/GenBank/DDBJ databases">
        <authorList>
            <person name="de Groot N.N."/>
        </authorList>
    </citation>
    <scope>NUCLEOTIDE SEQUENCE</scope>
</reference>
<dbReference type="AlphaFoldDB" id="A0A1W1CU27"/>
<name>A0A1W1CU27_9ZZZZ</name>
<gene>
    <name evidence="1" type="ORF">MNB_SV-10-151</name>
</gene>
<protein>
    <submittedName>
        <fullName evidence="1">Conserved protein</fullName>
    </submittedName>
</protein>
<dbReference type="InterPro" id="IPR036513">
    <property type="entry name" value="STAS_dom_sf"/>
</dbReference>